<dbReference type="InterPro" id="IPR001638">
    <property type="entry name" value="Solute-binding_3/MltF_N"/>
</dbReference>
<keyword evidence="3" id="KW-0732">Signal</keyword>
<keyword evidence="6" id="KW-1185">Reference proteome</keyword>
<accession>A0A1E5D4B3</accession>
<gene>
    <name evidence="5" type="ORF">A130_13150</name>
</gene>
<dbReference type="SMART" id="SM00062">
    <property type="entry name" value="PBPb"/>
    <property type="match status" value="1"/>
</dbReference>
<name>A0A1E5D4B3_9VIBR</name>
<keyword evidence="2" id="KW-1133">Transmembrane helix</keyword>
<dbReference type="EMBL" id="AJYW02000048">
    <property type="protein sequence ID" value="OEE78423.1"/>
    <property type="molecule type" value="Genomic_DNA"/>
</dbReference>
<feature type="chain" id="PRO_5009173507" description="diguanylate cyclase" evidence="3">
    <location>
        <begin position="27"/>
        <end position="464"/>
    </location>
</feature>
<dbReference type="Gene3D" id="3.40.190.10">
    <property type="entry name" value="Periplasmic binding protein-like II"/>
    <property type="match status" value="2"/>
</dbReference>
<feature type="signal peptide" evidence="3">
    <location>
        <begin position="1"/>
        <end position="26"/>
    </location>
</feature>
<dbReference type="PROSITE" id="PS50887">
    <property type="entry name" value="GGDEF"/>
    <property type="match status" value="1"/>
</dbReference>
<protein>
    <recommendedName>
        <fullName evidence="1">diguanylate cyclase</fullName>
        <ecNumber evidence="1">2.7.7.65</ecNumber>
    </recommendedName>
</protein>
<evidence type="ECO:0000256" key="3">
    <source>
        <dbReference type="SAM" id="SignalP"/>
    </source>
</evidence>
<dbReference type="GO" id="GO:0005886">
    <property type="term" value="C:plasma membrane"/>
    <property type="evidence" value="ECO:0007669"/>
    <property type="project" value="TreeGrafter"/>
</dbReference>
<dbReference type="SMART" id="SM00267">
    <property type="entry name" value="GGDEF"/>
    <property type="match status" value="1"/>
</dbReference>
<evidence type="ECO:0000259" key="4">
    <source>
        <dbReference type="PROSITE" id="PS50887"/>
    </source>
</evidence>
<dbReference type="Pfam" id="PF00497">
    <property type="entry name" value="SBP_bac_3"/>
    <property type="match status" value="1"/>
</dbReference>
<dbReference type="GO" id="GO:1902201">
    <property type="term" value="P:negative regulation of bacterial-type flagellum-dependent cell motility"/>
    <property type="evidence" value="ECO:0007669"/>
    <property type="project" value="TreeGrafter"/>
</dbReference>
<dbReference type="InterPro" id="IPR029787">
    <property type="entry name" value="Nucleotide_cyclase"/>
</dbReference>
<dbReference type="Proteomes" id="UP000094165">
    <property type="component" value="Unassembled WGS sequence"/>
</dbReference>
<feature type="domain" description="GGDEF" evidence="4">
    <location>
        <begin position="332"/>
        <end position="463"/>
    </location>
</feature>
<dbReference type="PANTHER" id="PTHR45138">
    <property type="entry name" value="REGULATORY COMPONENTS OF SENSORY TRANSDUCTION SYSTEM"/>
    <property type="match status" value="1"/>
</dbReference>
<evidence type="ECO:0000313" key="6">
    <source>
        <dbReference type="Proteomes" id="UP000094165"/>
    </source>
</evidence>
<dbReference type="RefSeq" id="WP_017051843.1">
    <property type="nucleotide sequence ID" value="NZ_AJYW02000048.1"/>
</dbReference>
<dbReference type="CDD" id="cd13706">
    <property type="entry name" value="PBP2_HisK_like_1"/>
    <property type="match status" value="1"/>
</dbReference>
<evidence type="ECO:0000256" key="2">
    <source>
        <dbReference type="SAM" id="Phobius"/>
    </source>
</evidence>
<dbReference type="EC" id="2.7.7.65" evidence="1"/>
<dbReference type="CDD" id="cd01949">
    <property type="entry name" value="GGDEF"/>
    <property type="match status" value="1"/>
</dbReference>
<dbReference type="GO" id="GO:0052621">
    <property type="term" value="F:diguanylate cyclase activity"/>
    <property type="evidence" value="ECO:0007669"/>
    <property type="project" value="UniProtKB-EC"/>
</dbReference>
<dbReference type="InterPro" id="IPR043128">
    <property type="entry name" value="Rev_trsase/Diguanyl_cyclase"/>
</dbReference>
<proteinExistence type="predicted"/>
<dbReference type="PANTHER" id="PTHR45138:SF5">
    <property type="entry name" value="BIFUNCTIONAL PERIPLASMIC SUBSTRATE BINDING PROTEIN_CYTOPLASMIC DIGUANYLATE CYCLASE"/>
    <property type="match status" value="1"/>
</dbReference>
<dbReference type="Pfam" id="PF00990">
    <property type="entry name" value="GGDEF"/>
    <property type="match status" value="1"/>
</dbReference>
<dbReference type="SUPFAM" id="SSF55073">
    <property type="entry name" value="Nucleotide cyclase"/>
    <property type="match status" value="1"/>
</dbReference>
<dbReference type="GO" id="GO:0043709">
    <property type="term" value="P:cell adhesion involved in single-species biofilm formation"/>
    <property type="evidence" value="ECO:0007669"/>
    <property type="project" value="TreeGrafter"/>
</dbReference>
<evidence type="ECO:0000313" key="5">
    <source>
        <dbReference type="EMBL" id="OEE78423.1"/>
    </source>
</evidence>
<reference evidence="5 6" key="1">
    <citation type="journal article" date="2012" name="Science">
        <title>Ecological populations of bacteria act as socially cohesive units of antibiotic production and resistance.</title>
        <authorList>
            <person name="Cordero O.X."/>
            <person name="Wildschutte H."/>
            <person name="Kirkup B."/>
            <person name="Proehl S."/>
            <person name="Ngo L."/>
            <person name="Hussain F."/>
            <person name="Le Roux F."/>
            <person name="Mincer T."/>
            <person name="Polz M.F."/>
        </authorList>
    </citation>
    <scope>NUCLEOTIDE SEQUENCE [LARGE SCALE GENOMIC DNA]</scope>
    <source>
        <strain evidence="5 6">FF-238</strain>
    </source>
</reference>
<keyword evidence="2" id="KW-0812">Transmembrane</keyword>
<evidence type="ECO:0000256" key="1">
    <source>
        <dbReference type="ARBA" id="ARBA00012528"/>
    </source>
</evidence>
<comment type="caution">
    <text evidence="5">The sequence shown here is derived from an EMBL/GenBank/DDBJ whole genome shotgun (WGS) entry which is preliminary data.</text>
</comment>
<dbReference type="InterPro" id="IPR050469">
    <property type="entry name" value="Diguanylate_Cyclase"/>
</dbReference>
<feature type="transmembrane region" description="Helical" evidence="2">
    <location>
        <begin position="264"/>
        <end position="282"/>
    </location>
</feature>
<dbReference type="NCBIfam" id="TIGR00254">
    <property type="entry name" value="GGDEF"/>
    <property type="match status" value="1"/>
</dbReference>
<dbReference type="Gene3D" id="3.30.70.270">
    <property type="match status" value="1"/>
</dbReference>
<keyword evidence="2" id="KW-0472">Membrane</keyword>
<dbReference type="SUPFAM" id="SSF53850">
    <property type="entry name" value="Periplasmic binding protein-like II"/>
    <property type="match status" value="1"/>
</dbReference>
<dbReference type="InterPro" id="IPR000160">
    <property type="entry name" value="GGDEF_dom"/>
</dbReference>
<organism evidence="5 6">
    <name type="scientific">Vibrio genomosp. F6 str. FF-238</name>
    <dbReference type="NCBI Taxonomy" id="1191298"/>
    <lineage>
        <taxon>Bacteria</taxon>
        <taxon>Pseudomonadati</taxon>
        <taxon>Pseudomonadota</taxon>
        <taxon>Gammaproteobacteria</taxon>
        <taxon>Vibrionales</taxon>
        <taxon>Vibrionaceae</taxon>
        <taxon>Vibrio</taxon>
    </lineage>
</organism>
<dbReference type="AlphaFoldDB" id="A0A1E5D4B3"/>
<sequence>MNNTTCRFIFWAISGIFFSFSSAIYAHEPSQSDLPPLTVSNSKAWKPFSYLDSNGDPKGILIDFWKAYSNKTGRRVEFVLTDWSRSIELVKNGEVDIHGGLAWSEPRDKFLDYGDEFLTVNSQIFLKQSLLKQGVDAFLENGGGRGVGVVRDGFYGYYVSQQFPQLKLVEFDTNRDLMYAAFDEEVDAFITDLQVASFYTHTASMPSKYAPVMHIHSVQLRPAVAEGNLELLESINNSYGLLGIETKEQIINHWMHIETVYPPYLFPGIAVFIIVMSSVYIVQLRKTVRARTAELESANENLLRMTYTDSLTGISNRRYFMQQLEQIENMGQSAVVMVFDIDNFKVINDSYGHMCGDEVIKEVARRSGSGLPEGTLFARIGGEEFALYLRGIACSDAEIVADALCRNVFHMPIEVENENLNISISVGCAFYSCAPKVINIDAADKLMYQAKQEGKNRYVLEIRN</sequence>